<protein>
    <submittedName>
        <fullName evidence="9">FtsX-like permease family protein</fullName>
    </submittedName>
</protein>
<feature type="transmembrane region" description="Helical" evidence="7">
    <location>
        <begin position="61"/>
        <end position="92"/>
    </location>
</feature>
<accession>A0ABW5FYR7</accession>
<comment type="caution">
    <text evidence="9">The sequence shown here is derived from an EMBL/GenBank/DDBJ whole genome shotgun (WGS) entry which is preliminary data.</text>
</comment>
<gene>
    <name evidence="9" type="ORF">ACFSXZ_27175</name>
</gene>
<dbReference type="EMBL" id="JBHUKR010000015">
    <property type="protein sequence ID" value="MFD2420016.1"/>
    <property type="molecule type" value="Genomic_DNA"/>
</dbReference>
<keyword evidence="6 7" id="KW-0472">Membrane</keyword>
<keyword evidence="5 7" id="KW-1133">Transmembrane helix</keyword>
<feature type="transmembrane region" description="Helical" evidence="7">
    <location>
        <begin position="592"/>
        <end position="618"/>
    </location>
</feature>
<feature type="transmembrane region" description="Helical" evidence="7">
    <location>
        <begin position="504"/>
        <end position="527"/>
    </location>
</feature>
<evidence type="ECO:0000256" key="7">
    <source>
        <dbReference type="SAM" id="Phobius"/>
    </source>
</evidence>
<dbReference type="Pfam" id="PF02687">
    <property type="entry name" value="FtsX"/>
    <property type="match status" value="2"/>
</dbReference>
<dbReference type="PANTHER" id="PTHR30489:SF0">
    <property type="entry name" value="LIPOPROTEIN-RELEASING SYSTEM TRANSMEMBRANE PROTEIN LOLE"/>
    <property type="match status" value="1"/>
</dbReference>
<evidence type="ECO:0000256" key="3">
    <source>
        <dbReference type="ARBA" id="ARBA00022475"/>
    </source>
</evidence>
<evidence type="ECO:0000259" key="8">
    <source>
        <dbReference type="Pfam" id="PF02687"/>
    </source>
</evidence>
<keyword evidence="3" id="KW-1003">Cell membrane</keyword>
<evidence type="ECO:0000256" key="6">
    <source>
        <dbReference type="ARBA" id="ARBA00023136"/>
    </source>
</evidence>
<keyword evidence="4 7" id="KW-0812">Transmembrane</keyword>
<dbReference type="InterPro" id="IPR051447">
    <property type="entry name" value="Lipoprotein-release_system"/>
</dbReference>
<reference evidence="10" key="1">
    <citation type="journal article" date="2019" name="Int. J. Syst. Evol. Microbiol.">
        <title>The Global Catalogue of Microorganisms (GCM) 10K type strain sequencing project: providing services to taxonomists for standard genome sequencing and annotation.</title>
        <authorList>
            <consortium name="The Broad Institute Genomics Platform"/>
            <consortium name="The Broad Institute Genome Sequencing Center for Infectious Disease"/>
            <person name="Wu L."/>
            <person name="Ma J."/>
        </authorList>
    </citation>
    <scope>NUCLEOTIDE SEQUENCE [LARGE SCALE GENOMIC DNA]</scope>
    <source>
        <strain evidence="10">CGMCC 4.7645</strain>
    </source>
</reference>
<dbReference type="RefSeq" id="WP_378268035.1">
    <property type="nucleotide sequence ID" value="NZ_JBHUKR010000015.1"/>
</dbReference>
<name>A0ABW5FYR7_9PSEU</name>
<feature type="domain" description="ABC3 transporter permease C-terminal" evidence="8">
    <location>
        <begin position="512"/>
        <end position="622"/>
    </location>
</feature>
<dbReference type="Proteomes" id="UP001597417">
    <property type="component" value="Unassembled WGS sequence"/>
</dbReference>
<evidence type="ECO:0000256" key="5">
    <source>
        <dbReference type="ARBA" id="ARBA00022989"/>
    </source>
</evidence>
<sequence>MFQLSLATFRERRSLFAGAVLIVTLGVALVQSSLLILVSAASPVLPPGLSLQDAERLRDGYSAAVALLAMMLAIATFLAVFIVASTFAFTVAQRRRDLALLRLTGAGRGQVRRLLLSEAILLGLIGTLAGVPAGLVVQRWQAALLVGLDFLPPDFSVRWQGWILAVSAGIGVGIAVLGVLAAARRASKVLPLEALRDLGEAAKVMTGPRWFSGILFLGGALALVILTPASSDEAAIPLAVNGAIAAAVGLSVLSPLVVPLAGRVLGLFLRRSTLGMLAQANLRDGVRRSASTAAPLLVLVALVLSLSGTLGTISAASRAAQAQNTAADLVVESAGPVPHDVPGVAVASAETPVTMTITSYDAKQKAKTKNVRALAVDPESYAKVHPLTPSSLADLRGMTMAMTESHDDSLGDLVQATVGGRDLRLRVAAILPDQVNGGPGVLIPREVAASSDDGASTETLVRLVPGADATAVAATYRTAGARVTTIADWLEASASAQEAMNTRIMAVLLGLSGGYAVVAVINAIVIAGAQRRAEFAAARASGLYRGQVVRMALVESGVVAAIGVGLGTLAAAGPLTGIGRAMNRMSGTQVFFVPWVPFLLILAGTVLTVSVTSVLTALSATRPAPVTLLAGEGR</sequence>
<evidence type="ECO:0000313" key="10">
    <source>
        <dbReference type="Proteomes" id="UP001597417"/>
    </source>
</evidence>
<keyword evidence="10" id="KW-1185">Reference proteome</keyword>
<comment type="similarity">
    <text evidence="2">Belongs to the ABC-4 integral membrane protein family. LolC/E subfamily.</text>
</comment>
<feature type="transmembrane region" description="Helical" evidence="7">
    <location>
        <begin position="243"/>
        <end position="269"/>
    </location>
</feature>
<organism evidence="9 10">
    <name type="scientific">Amycolatopsis pigmentata</name>
    <dbReference type="NCBI Taxonomy" id="450801"/>
    <lineage>
        <taxon>Bacteria</taxon>
        <taxon>Bacillati</taxon>
        <taxon>Actinomycetota</taxon>
        <taxon>Actinomycetes</taxon>
        <taxon>Pseudonocardiales</taxon>
        <taxon>Pseudonocardiaceae</taxon>
        <taxon>Amycolatopsis</taxon>
    </lineage>
</organism>
<evidence type="ECO:0000256" key="4">
    <source>
        <dbReference type="ARBA" id="ARBA00022692"/>
    </source>
</evidence>
<feature type="transmembrane region" description="Helical" evidence="7">
    <location>
        <begin position="157"/>
        <end position="183"/>
    </location>
</feature>
<evidence type="ECO:0000313" key="9">
    <source>
        <dbReference type="EMBL" id="MFD2420016.1"/>
    </source>
</evidence>
<comment type="subcellular location">
    <subcellularLocation>
        <location evidence="1">Cell membrane</location>
        <topology evidence="1">Multi-pass membrane protein</topology>
    </subcellularLocation>
</comment>
<evidence type="ECO:0000256" key="1">
    <source>
        <dbReference type="ARBA" id="ARBA00004651"/>
    </source>
</evidence>
<feature type="transmembrane region" description="Helical" evidence="7">
    <location>
        <begin position="290"/>
        <end position="313"/>
    </location>
</feature>
<dbReference type="InterPro" id="IPR003838">
    <property type="entry name" value="ABC3_permease_C"/>
</dbReference>
<evidence type="ECO:0000256" key="2">
    <source>
        <dbReference type="ARBA" id="ARBA00005236"/>
    </source>
</evidence>
<proteinExistence type="inferred from homology"/>
<feature type="transmembrane region" description="Helical" evidence="7">
    <location>
        <begin position="113"/>
        <end position="137"/>
    </location>
</feature>
<feature type="transmembrane region" description="Helical" evidence="7">
    <location>
        <begin position="548"/>
        <end position="572"/>
    </location>
</feature>
<dbReference type="PANTHER" id="PTHR30489">
    <property type="entry name" value="LIPOPROTEIN-RELEASING SYSTEM TRANSMEMBRANE PROTEIN LOLE"/>
    <property type="match status" value="1"/>
</dbReference>
<feature type="transmembrane region" description="Helical" evidence="7">
    <location>
        <begin position="210"/>
        <end position="231"/>
    </location>
</feature>
<feature type="transmembrane region" description="Helical" evidence="7">
    <location>
        <begin position="15"/>
        <end position="41"/>
    </location>
</feature>
<feature type="domain" description="ABC3 transporter permease C-terminal" evidence="8">
    <location>
        <begin position="70"/>
        <end position="189"/>
    </location>
</feature>